<dbReference type="CDD" id="cd23935">
    <property type="entry name" value="AGPR_2_C"/>
    <property type="match status" value="1"/>
</dbReference>
<evidence type="ECO:0000313" key="7">
    <source>
        <dbReference type="EMBL" id="CAE4583572.1"/>
    </source>
</evidence>
<evidence type="ECO:0000259" key="6">
    <source>
        <dbReference type="SMART" id="SM00859"/>
    </source>
</evidence>
<name>A0A7S4UQD2_9STRA</name>
<dbReference type="GO" id="GO:0005737">
    <property type="term" value="C:cytoplasm"/>
    <property type="evidence" value="ECO:0007669"/>
    <property type="project" value="InterPro"/>
</dbReference>
<dbReference type="SMART" id="SM00859">
    <property type="entry name" value="Semialdhyde_dh"/>
    <property type="match status" value="1"/>
</dbReference>
<gene>
    <name evidence="7" type="ORF">DBRI00130_LOCUS2787</name>
</gene>
<dbReference type="AlphaFoldDB" id="A0A7S4UQD2"/>
<dbReference type="GO" id="GO:0003942">
    <property type="term" value="F:N-acetyl-gamma-glutamyl-phosphate reductase activity"/>
    <property type="evidence" value="ECO:0007669"/>
    <property type="project" value="InterPro"/>
</dbReference>
<dbReference type="PANTHER" id="PTHR32338">
    <property type="entry name" value="N-ACETYL-GAMMA-GLUTAMYL-PHOSPHATE REDUCTASE, CHLOROPLASTIC-RELATED-RELATED"/>
    <property type="match status" value="1"/>
</dbReference>
<dbReference type="EMBL" id="HBNS01003439">
    <property type="protein sequence ID" value="CAE4583572.1"/>
    <property type="molecule type" value="Transcribed_RNA"/>
</dbReference>
<dbReference type="InterPro" id="IPR050085">
    <property type="entry name" value="AGPR"/>
</dbReference>
<feature type="domain" description="Semialdehyde dehydrogenase NAD-binding" evidence="6">
    <location>
        <begin position="49"/>
        <end position="152"/>
    </location>
</feature>
<sequence>MFLSNKIGATTALTIILCTSLSNIQYSHSFAFSNVNDRISSTALFAKKKVFIDGEAGTTGLQVRERLADREDLEIISPPSQLRKDEETRKKYINEADAVILCLPDAASIEAVSFVEEGNDRTVLIDASTAYRVDDDWTYGFPELSSEQSKALSKSRRISNPGCYPTGFIALTRPLVDAGIIPVGTPLTCNAISGYSGGGKALMEIFEGDDHEPWGAYGYGLNHKHIPEMAKYSGLGKNPIFQPAVGTFAQGMVVSVPIHYEWLAEGASGQKMHDALAAHYADSKFVEVMPLGESGIKKAELLERGAFLRPDTLENTNRLQLFVFDNDDAGQVVLCARLDNLGKGASGAAVQNLNIALGLDEAAGL</sequence>
<dbReference type="Gene3D" id="3.30.360.10">
    <property type="entry name" value="Dihydrodipicolinate Reductase, domain 2"/>
    <property type="match status" value="1"/>
</dbReference>
<dbReference type="GO" id="GO:0006526">
    <property type="term" value="P:L-arginine biosynthetic process"/>
    <property type="evidence" value="ECO:0007669"/>
    <property type="project" value="UniProtKB-KW"/>
</dbReference>
<dbReference type="InterPro" id="IPR000534">
    <property type="entry name" value="Semialdehyde_DH_NAD-bd"/>
</dbReference>
<proteinExistence type="inferred from homology"/>
<dbReference type="PANTHER" id="PTHR32338:SF10">
    <property type="entry name" value="N-ACETYL-GAMMA-GLUTAMYL-PHOSPHATE REDUCTASE, CHLOROPLASTIC-RELATED"/>
    <property type="match status" value="1"/>
</dbReference>
<keyword evidence="3" id="KW-0028">Amino-acid biosynthesis</keyword>
<dbReference type="NCBIfam" id="TIGR01851">
    <property type="entry name" value="argC_other"/>
    <property type="match status" value="1"/>
</dbReference>
<dbReference type="InterPro" id="IPR058924">
    <property type="entry name" value="AGPR_dimerisation_dom"/>
</dbReference>
<evidence type="ECO:0000256" key="2">
    <source>
        <dbReference type="ARBA" id="ARBA00022571"/>
    </source>
</evidence>
<protein>
    <recommendedName>
        <fullName evidence="6">Semialdehyde dehydrogenase NAD-binding domain-containing protein</fullName>
    </recommendedName>
</protein>
<dbReference type="SUPFAM" id="SSF51735">
    <property type="entry name" value="NAD(P)-binding Rossmann-fold domains"/>
    <property type="match status" value="1"/>
</dbReference>
<keyword evidence="5" id="KW-0560">Oxidoreductase</keyword>
<keyword evidence="1" id="KW-0963">Cytoplasm</keyword>
<organism evidence="7">
    <name type="scientific">Ditylum brightwellii</name>
    <dbReference type="NCBI Taxonomy" id="49249"/>
    <lineage>
        <taxon>Eukaryota</taxon>
        <taxon>Sar</taxon>
        <taxon>Stramenopiles</taxon>
        <taxon>Ochrophyta</taxon>
        <taxon>Bacillariophyta</taxon>
        <taxon>Mediophyceae</taxon>
        <taxon>Lithodesmiophycidae</taxon>
        <taxon>Lithodesmiales</taxon>
        <taxon>Lithodesmiaceae</taxon>
        <taxon>Ditylum</taxon>
    </lineage>
</organism>
<dbReference type="CDD" id="cd17896">
    <property type="entry name" value="AGPR_2_N"/>
    <property type="match status" value="1"/>
</dbReference>
<dbReference type="InterPro" id="IPR036291">
    <property type="entry name" value="NAD(P)-bd_dom_sf"/>
</dbReference>
<dbReference type="Gene3D" id="3.40.50.720">
    <property type="entry name" value="NAD(P)-binding Rossmann-like Domain"/>
    <property type="match status" value="1"/>
</dbReference>
<reference evidence="7" key="1">
    <citation type="submission" date="2021-01" db="EMBL/GenBank/DDBJ databases">
        <authorList>
            <person name="Corre E."/>
            <person name="Pelletier E."/>
            <person name="Niang G."/>
            <person name="Scheremetjew M."/>
            <person name="Finn R."/>
            <person name="Kale V."/>
            <person name="Holt S."/>
            <person name="Cochrane G."/>
            <person name="Meng A."/>
            <person name="Brown T."/>
            <person name="Cohen L."/>
        </authorList>
    </citation>
    <scope>NUCLEOTIDE SEQUENCE</scope>
    <source>
        <strain evidence="7">GSO104</strain>
    </source>
</reference>
<evidence type="ECO:0000256" key="4">
    <source>
        <dbReference type="ARBA" id="ARBA00022857"/>
    </source>
</evidence>
<dbReference type="GO" id="GO:0051287">
    <property type="term" value="F:NAD binding"/>
    <property type="evidence" value="ECO:0007669"/>
    <property type="project" value="InterPro"/>
</dbReference>
<dbReference type="InterPro" id="IPR010136">
    <property type="entry name" value="AGPR_type-2"/>
</dbReference>
<dbReference type="HAMAP" id="MF_01110">
    <property type="entry name" value="ArgC_type2"/>
    <property type="match status" value="1"/>
</dbReference>
<keyword evidence="4" id="KW-0521">NADP</keyword>
<keyword evidence="2" id="KW-0055">Arginine biosynthesis</keyword>
<evidence type="ECO:0000256" key="3">
    <source>
        <dbReference type="ARBA" id="ARBA00022605"/>
    </source>
</evidence>
<evidence type="ECO:0000256" key="1">
    <source>
        <dbReference type="ARBA" id="ARBA00022490"/>
    </source>
</evidence>
<dbReference type="SUPFAM" id="SSF55347">
    <property type="entry name" value="Glyceraldehyde-3-phosphate dehydrogenase-like, C-terminal domain"/>
    <property type="match status" value="1"/>
</dbReference>
<accession>A0A7S4UQD2</accession>
<dbReference type="Pfam" id="PF22698">
    <property type="entry name" value="Semialdhyde_dhC_1"/>
    <property type="match status" value="1"/>
</dbReference>
<evidence type="ECO:0000256" key="5">
    <source>
        <dbReference type="ARBA" id="ARBA00023002"/>
    </source>
</evidence>
<dbReference type="Pfam" id="PF01118">
    <property type="entry name" value="Semialdhyde_dh"/>
    <property type="match status" value="1"/>
</dbReference>